<dbReference type="PROSITE" id="PS50994">
    <property type="entry name" value="INTEGRASE"/>
    <property type="match status" value="1"/>
</dbReference>
<dbReference type="GO" id="GO:0006508">
    <property type="term" value="P:proteolysis"/>
    <property type="evidence" value="ECO:0007669"/>
    <property type="project" value="InterPro"/>
</dbReference>
<dbReference type="Proteomes" id="UP000007800">
    <property type="component" value="Unassembled WGS sequence"/>
</dbReference>
<dbReference type="InterPro" id="IPR001995">
    <property type="entry name" value="Peptidase_A2_cat"/>
</dbReference>
<dbReference type="InterPro" id="IPR001584">
    <property type="entry name" value="Integrase_cat-core"/>
</dbReference>
<feature type="region of interest" description="Disordered" evidence="7">
    <location>
        <begin position="1"/>
        <end position="29"/>
    </location>
</feature>
<keyword evidence="3" id="KW-0540">Nuclease</keyword>
<dbReference type="OMA" id="WFASLDI"/>
<sequence length="1605" mass="177664">MSNLGSSTTAIYQRTSESPPGLSSASSQEAGVTDIRKLATLFDDAPVYAKVLVDLDADQLDKPTDEAFIDQAIEGFDILKASDAGVRGILTKWTNFIRDKLRASSGPVASGEDPTETAVIVFKELLYSALVVEVQSEVAVLVCASLATSAVKKAFRLHRLAELGSARTLEDKVISLFKRQSSTVDGTEFLDGKQQRPTSEARSAKSPNNPHKLPLQVSTPFDGPTPALPYTMFRNALKTAGKFYKLKDDDMVVYIFRNLSPGLGLDVMSDLGESEAKLPSVWLSLDARFGSLDTPSGIAARWERLYMRSSESVTDFSARLRREAHLFHTVTGVSLTLELIAARFLVGLRKEIRAKLESTYSHRLNSLALEELRDAAVYIENKDRRTAIDSTGTSKAHVKKSTSDEATLVTSSKSSKEPLTFGCTYCLEHHIKGAEKHTQENCWKDPANASIVPPWYTTRMKGKNEADKSNSAKVFLTPSPGLFYLKGTSGTINLRLLVDTGADYTLMARQTAERCGVSNVEVLDSPILVGSVSSAEAVRLKTRGRLRVTVPDRDGEVTELTLLVYLVDGGALHELLRGDVVLMGMSTLSRMRADVLVGERALVCRELATTWPLFTETDNEQQALLGLADGASSDETCVTYSLPDEATIKERLRDWQWPQVYVEMKSTAVPPARRDPYPCKDIERKAMRLLVSQLEKDDFIENISPERVRNEDVWVVPAFIVEKHCTEPQPSIEELSDINVQKHFRLVVDERPINEGCSPLPSTWEGYQVSFTQCLESIGSNSWFASLDIKNAYFCLQYHPSVQRYFAFSYFDDDNNVHYALHKRMIMGWTHSASYWCYALRRLLDLAVPEILPYMVTYMDDCLIWHPERTTCEAMLKLVLYAIRRAGAEAPPHKVKGPCRELEFLGMRLGPDGYAVADHTVEELRSALRERPTTLRGLRVKLGLMQFCKSLWSPVTGGAHCTLTHLTQPLTAMIGDLTSKGARRNAKLPWSVELDEVWNTIVCSMRPQVIGFHASSEASGDLQFVLSSDASPIAAAAILYVGSRTTLLQRLEAGLVVDSEWLGSWGRIVGIWTHRWSKAERRYDIIDKELFSLTKALLHWRPRVLESVLRVRGRADSADTRGMGRVAAFTDSTAALGRFVARNTSSLKPQGSRDRRWLAWLVDLADFPEVDLTVRHLKGTCNQLSDILSRLLPGGSTMLAEGTSKPLALLSSVLVSTLADGSTPDLAGAPQEPTGNGDDQPSVNTLVAEATTVILTQQKCDGTTKVYGTPLSVWWSHFLGEEEDVLSAPAVAAVDMGLVRWGPGLYVIRDAADDDVVWSLVVPSGAAGELPNLLSTNYLPDWSIREWLTFVFHDMSFHQGVDSALVAILQHFWWPGCAKMIRQWIQSCDRCLENRKNIRLHSIPCLRIPRGLVNLTDGGKHVAVDFGYPRQNWVPASDNVNIGFICMVCLATGYTVVEPVSNMKGMTAVQSVMKLWVPFFGIPRTLTADNAITTNEFCTELSAVGIRVCRIPSFSPWANGVAEKRIGVIKDRIQGMRIPWDNALSWIQLSLNSTANAVGISPAELMFGSRIRSVADAVVGAVCEDYDATNDDPSQLNRSTSFYDE</sequence>
<proteinExistence type="predicted"/>
<dbReference type="SUPFAM" id="SSF53098">
    <property type="entry name" value="Ribonuclease H-like"/>
    <property type="match status" value="1"/>
</dbReference>
<evidence type="ECO:0000259" key="9">
    <source>
        <dbReference type="PROSITE" id="PS50878"/>
    </source>
</evidence>
<dbReference type="PROSITE" id="PS00141">
    <property type="entry name" value="ASP_PROTEASE"/>
    <property type="match status" value="1"/>
</dbReference>
<dbReference type="PANTHER" id="PTHR33064">
    <property type="entry name" value="POL PROTEIN"/>
    <property type="match status" value="1"/>
</dbReference>
<reference evidence="11 12" key="1">
    <citation type="submission" date="2008-07" db="EMBL/GenBank/DDBJ databases">
        <authorList>
            <person name="El-Sayed N."/>
            <person name="Caler E."/>
            <person name="Inman J."/>
            <person name="Amedeo P."/>
            <person name="Hass B."/>
            <person name="Wortman J."/>
        </authorList>
    </citation>
    <scope>NUCLEOTIDE SEQUENCE [LARGE SCALE GENOMIC DNA]</scope>
    <source>
        <strain evidence="12">ATCC 50983 / TXsc</strain>
    </source>
</reference>
<evidence type="ECO:0000256" key="6">
    <source>
        <dbReference type="ARBA" id="ARBA00022918"/>
    </source>
</evidence>
<evidence type="ECO:0000256" key="4">
    <source>
        <dbReference type="ARBA" id="ARBA00022759"/>
    </source>
</evidence>
<feature type="compositionally biased region" description="Low complexity" evidence="7">
    <location>
        <begin position="16"/>
        <end position="27"/>
    </location>
</feature>
<dbReference type="InterPro" id="IPR012337">
    <property type="entry name" value="RNaseH-like_sf"/>
</dbReference>
<feature type="region of interest" description="Disordered" evidence="7">
    <location>
        <begin position="187"/>
        <end position="218"/>
    </location>
</feature>
<evidence type="ECO:0000256" key="5">
    <source>
        <dbReference type="ARBA" id="ARBA00022801"/>
    </source>
</evidence>
<feature type="domain" description="Reverse transcriptase" evidence="9">
    <location>
        <begin position="650"/>
        <end position="909"/>
    </location>
</feature>
<dbReference type="GO" id="GO:0004519">
    <property type="term" value="F:endonuclease activity"/>
    <property type="evidence" value="ECO:0007669"/>
    <property type="project" value="UniProtKB-KW"/>
</dbReference>
<dbReference type="SUPFAM" id="SSF56672">
    <property type="entry name" value="DNA/RNA polymerases"/>
    <property type="match status" value="1"/>
</dbReference>
<feature type="domain" description="Peptidase A2" evidence="8">
    <location>
        <begin position="494"/>
        <end position="509"/>
    </location>
</feature>
<dbReference type="PROSITE" id="PS50878">
    <property type="entry name" value="RT_POL"/>
    <property type="match status" value="1"/>
</dbReference>
<keyword evidence="5" id="KW-0378">Hydrolase</keyword>
<evidence type="ECO:0000313" key="12">
    <source>
        <dbReference type="Proteomes" id="UP000007800"/>
    </source>
</evidence>
<dbReference type="InterPro" id="IPR001969">
    <property type="entry name" value="Aspartic_peptidase_AS"/>
</dbReference>
<dbReference type="GO" id="GO:0003964">
    <property type="term" value="F:RNA-directed DNA polymerase activity"/>
    <property type="evidence" value="ECO:0007669"/>
    <property type="project" value="UniProtKB-KW"/>
</dbReference>
<keyword evidence="4" id="KW-0255">Endonuclease</keyword>
<keyword evidence="1" id="KW-0808">Transferase</keyword>
<dbReference type="InParanoid" id="C5KW62"/>
<gene>
    <name evidence="11" type="ORF">Pmar_PMAR012320</name>
</gene>
<dbReference type="GeneID" id="9057137"/>
<dbReference type="GO" id="GO:0015074">
    <property type="term" value="P:DNA integration"/>
    <property type="evidence" value="ECO:0007669"/>
    <property type="project" value="InterPro"/>
</dbReference>
<feature type="non-terminal residue" evidence="11">
    <location>
        <position position="1605"/>
    </location>
</feature>
<evidence type="ECO:0000256" key="7">
    <source>
        <dbReference type="SAM" id="MobiDB-lite"/>
    </source>
</evidence>
<evidence type="ECO:0000313" key="11">
    <source>
        <dbReference type="EMBL" id="EER11281.1"/>
    </source>
</evidence>
<dbReference type="Gene3D" id="3.10.10.10">
    <property type="entry name" value="HIV Type 1 Reverse Transcriptase, subunit A, domain 1"/>
    <property type="match status" value="1"/>
</dbReference>
<dbReference type="CDD" id="cd00303">
    <property type="entry name" value="retropepsin_like"/>
    <property type="match status" value="1"/>
</dbReference>
<dbReference type="InterPro" id="IPR041588">
    <property type="entry name" value="Integrase_H2C2"/>
</dbReference>
<accession>C5KW62</accession>
<dbReference type="Gene3D" id="1.10.340.70">
    <property type="match status" value="1"/>
</dbReference>
<keyword evidence="2" id="KW-0548">Nucleotidyltransferase</keyword>
<dbReference type="PROSITE" id="PS50175">
    <property type="entry name" value="ASP_PROT_RETROV"/>
    <property type="match status" value="1"/>
</dbReference>
<dbReference type="GO" id="GO:0003676">
    <property type="term" value="F:nucleic acid binding"/>
    <property type="evidence" value="ECO:0007669"/>
    <property type="project" value="InterPro"/>
</dbReference>
<organism evidence="12">
    <name type="scientific">Perkinsus marinus (strain ATCC 50983 / TXsc)</name>
    <dbReference type="NCBI Taxonomy" id="423536"/>
    <lineage>
        <taxon>Eukaryota</taxon>
        <taxon>Sar</taxon>
        <taxon>Alveolata</taxon>
        <taxon>Perkinsozoa</taxon>
        <taxon>Perkinsea</taxon>
        <taxon>Perkinsida</taxon>
        <taxon>Perkinsidae</taxon>
        <taxon>Perkinsus</taxon>
    </lineage>
</organism>
<protein>
    <submittedName>
        <fullName evidence="11">Gag/pol/env polyprotein, putative</fullName>
    </submittedName>
</protein>
<name>C5KW62_PERM5</name>
<keyword evidence="6" id="KW-0695">RNA-directed DNA polymerase</keyword>
<evidence type="ECO:0000256" key="3">
    <source>
        <dbReference type="ARBA" id="ARBA00022722"/>
    </source>
</evidence>
<dbReference type="InterPro" id="IPR000477">
    <property type="entry name" value="RT_dom"/>
</dbReference>
<feature type="compositionally biased region" description="Polar residues" evidence="7">
    <location>
        <begin position="195"/>
        <end position="209"/>
    </location>
</feature>
<feature type="compositionally biased region" description="Polar residues" evidence="7">
    <location>
        <begin position="1233"/>
        <end position="1242"/>
    </location>
</feature>
<dbReference type="Pfam" id="PF00078">
    <property type="entry name" value="RVT_1"/>
    <property type="match status" value="1"/>
</dbReference>
<dbReference type="InterPro" id="IPR043502">
    <property type="entry name" value="DNA/RNA_pol_sf"/>
</dbReference>
<dbReference type="Gene3D" id="2.40.70.10">
    <property type="entry name" value="Acid Proteases"/>
    <property type="match status" value="1"/>
</dbReference>
<evidence type="ECO:0000259" key="8">
    <source>
        <dbReference type="PROSITE" id="PS50175"/>
    </source>
</evidence>
<dbReference type="InterPro" id="IPR051320">
    <property type="entry name" value="Viral_Replic_Matur_Polypro"/>
</dbReference>
<dbReference type="GO" id="GO:0004190">
    <property type="term" value="F:aspartic-type endopeptidase activity"/>
    <property type="evidence" value="ECO:0007669"/>
    <property type="project" value="InterPro"/>
</dbReference>
<feature type="region of interest" description="Disordered" evidence="7">
    <location>
        <begin position="389"/>
        <end position="409"/>
    </location>
</feature>
<dbReference type="RefSeq" id="XP_002779486.1">
    <property type="nucleotide sequence ID" value="XM_002779440.1"/>
</dbReference>
<dbReference type="Gene3D" id="3.30.70.270">
    <property type="match status" value="1"/>
</dbReference>
<dbReference type="EMBL" id="GG676936">
    <property type="protein sequence ID" value="EER11281.1"/>
    <property type="molecule type" value="Genomic_DNA"/>
</dbReference>
<dbReference type="InterPro" id="IPR021109">
    <property type="entry name" value="Peptidase_aspartic_dom_sf"/>
</dbReference>
<evidence type="ECO:0000256" key="2">
    <source>
        <dbReference type="ARBA" id="ARBA00022695"/>
    </source>
</evidence>
<dbReference type="SUPFAM" id="SSF50630">
    <property type="entry name" value="Acid proteases"/>
    <property type="match status" value="1"/>
</dbReference>
<feature type="domain" description="Integrase catalytic" evidence="10">
    <location>
        <begin position="1400"/>
        <end position="1570"/>
    </location>
</feature>
<evidence type="ECO:0000259" key="10">
    <source>
        <dbReference type="PROSITE" id="PS50994"/>
    </source>
</evidence>
<keyword evidence="12" id="KW-1185">Reference proteome</keyword>
<dbReference type="InterPro" id="IPR036397">
    <property type="entry name" value="RNaseH_sf"/>
</dbReference>
<feature type="region of interest" description="Disordered" evidence="7">
    <location>
        <begin position="1222"/>
        <end position="1242"/>
    </location>
</feature>
<feature type="compositionally biased region" description="Polar residues" evidence="7">
    <location>
        <begin position="1"/>
        <end position="15"/>
    </location>
</feature>
<dbReference type="PANTHER" id="PTHR33064:SF37">
    <property type="entry name" value="RIBONUCLEASE H"/>
    <property type="match status" value="1"/>
</dbReference>
<dbReference type="Gene3D" id="3.30.420.10">
    <property type="entry name" value="Ribonuclease H-like superfamily/Ribonuclease H"/>
    <property type="match status" value="1"/>
</dbReference>
<dbReference type="InterPro" id="IPR043128">
    <property type="entry name" value="Rev_trsase/Diguanyl_cyclase"/>
</dbReference>
<evidence type="ECO:0000256" key="1">
    <source>
        <dbReference type="ARBA" id="ARBA00022679"/>
    </source>
</evidence>
<dbReference type="OrthoDB" id="9908684at2759"/>
<dbReference type="Pfam" id="PF17921">
    <property type="entry name" value="Integrase_H2C2"/>
    <property type="match status" value="1"/>
</dbReference>